<dbReference type="EMBL" id="SNRY01000320">
    <property type="protein sequence ID" value="KAA6342521.1"/>
    <property type="molecule type" value="Genomic_DNA"/>
</dbReference>
<keyword evidence="1" id="KW-0732">Signal</keyword>
<accession>A0A5J4SB97</accession>
<dbReference type="InterPro" id="IPR003961">
    <property type="entry name" value="FN3_dom"/>
</dbReference>
<dbReference type="Pfam" id="PF02638">
    <property type="entry name" value="GHL10"/>
    <property type="match status" value="1"/>
</dbReference>
<evidence type="ECO:0000313" key="3">
    <source>
        <dbReference type="EMBL" id="KAA6342521.1"/>
    </source>
</evidence>
<dbReference type="PANTHER" id="PTHR43405">
    <property type="entry name" value="GLYCOSYL HYDROLASE DIGH"/>
    <property type="match status" value="1"/>
</dbReference>
<organism evidence="3">
    <name type="scientific">termite gut metagenome</name>
    <dbReference type="NCBI Taxonomy" id="433724"/>
    <lineage>
        <taxon>unclassified sequences</taxon>
        <taxon>metagenomes</taxon>
        <taxon>organismal metagenomes</taxon>
    </lineage>
</organism>
<comment type="caution">
    <text evidence="3">The sequence shown here is derived from an EMBL/GenBank/DDBJ whole genome shotgun (WGS) entry which is preliminary data.</text>
</comment>
<dbReference type="InterPro" id="IPR013783">
    <property type="entry name" value="Ig-like_fold"/>
</dbReference>
<dbReference type="Gene3D" id="2.60.40.10">
    <property type="entry name" value="Immunoglobulins"/>
    <property type="match status" value="1"/>
</dbReference>
<gene>
    <name evidence="3" type="ORF">EZS27_009731</name>
</gene>
<proteinExistence type="predicted"/>
<protein>
    <recommendedName>
        <fullName evidence="2">Glycosyl hydrolase-like 10 domain-containing protein</fullName>
    </recommendedName>
</protein>
<evidence type="ECO:0000259" key="2">
    <source>
        <dbReference type="Pfam" id="PF02638"/>
    </source>
</evidence>
<sequence>MLRYIVVIFLVSLFFTPAKTQPKYEVRAAWVATIYGLDWPTNKALTPTDTHRQKEELTDMLDKLKRANFNTVLLQTRIRGTVIYPSDYEPISSVFTGQTNGYPGYDPLAFAIEECHKRGMECHAWIVTIPIGGQKQMNELGIESVTKKYPSICLSYKGEWYLNPAHPQTKEYLMKLVHEVVEKYDIDGVHFDYLRYPEYIQNSFDSRDYQNYRHGKQLGQWRRDNITNILRHLHKGVKDLKPWVKVSSSPLGKYDNTTQYPSKNWNSYHTAYQDVDLWLREGLQDQVYPMMYFRGNCFYSFALDWKERSNGRQIIPGLGIYLLDPKEMNWRCEDIETQLHFIRSNSLEGAAYYRVKYLTDNVKGLHNELSDKFYAAPALIPPMPWLDNRPPTPPSQLIVTDATSEYIHLNWNKAFDNDTQNAPCYVVYASDEYPVNISRPENIIAQRIYETNYTYTHTYPQKRKEYFAVTATDRYGNESEAIQLTSNIWEVPGR</sequence>
<dbReference type="InterPro" id="IPR036116">
    <property type="entry name" value="FN3_sf"/>
</dbReference>
<dbReference type="AlphaFoldDB" id="A0A5J4SB97"/>
<dbReference type="Gene3D" id="3.20.20.80">
    <property type="entry name" value="Glycosidases"/>
    <property type="match status" value="1"/>
</dbReference>
<dbReference type="SUPFAM" id="SSF51445">
    <property type="entry name" value="(Trans)glycosidases"/>
    <property type="match status" value="1"/>
</dbReference>
<dbReference type="InterPro" id="IPR052177">
    <property type="entry name" value="Divisome_Glycosyl_Hydrolase"/>
</dbReference>
<name>A0A5J4SB97_9ZZZZ</name>
<dbReference type="InterPro" id="IPR003790">
    <property type="entry name" value="GHL10"/>
</dbReference>
<dbReference type="SUPFAM" id="SSF49265">
    <property type="entry name" value="Fibronectin type III"/>
    <property type="match status" value="1"/>
</dbReference>
<dbReference type="CDD" id="cd00063">
    <property type="entry name" value="FN3"/>
    <property type="match status" value="1"/>
</dbReference>
<dbReference type="InterPro" id="IPR017853">
    <property type="entry name" value="GH"/>
</dbReference>
<feature type="domain" description="Glycosyl hydrolase-like 10" evidence="2">
    <location>
        <begin position="25"/>
        <end position="316"/>
    </location>
</feature>
<evidence type="ECO:0000256" key="1">
    <source>
        <dbReference type="ARBA" id="ARBA00022729"/>
    </source>
</evidence>
<reference evidence="3" key="1">
    <citation type="submission" date="2019-03" db="EMBL/GenBank/DDBJ databases">
        <title>Single cell metagenomics reveals metabolic interactions within the superorganism composed of flagellate Streblomastix strix and complex community of Bacteroidetes bacteria on its surface.</title>
        <authorList>
            <person name="Treitli S.C."/>
            <person name="Kolisko M."/>
            <person name="Husnik F."/>
            <person name="Keeling P."/>
            <person name="Hampl V."/>
        </authorList>
    </citation>
    <scope>NUCLEOTIDE SEQUENCE</scope>
    <source>
        <strain evidence="3">STM</strain>
    </source>
</reference>
<dbReference type="PANTHER" id="PTHR43405:SF1">
    <property type="entry name" value="GLYCOSYL HYDROLASE DIGH"/>
    <property type="match status" value="1"/>
</dbReference>